<organism evidence="6 7">
    <name type="scientific">Cystoisospora suis</name>
    <dbReference type="NCBI Taxonomy" id="483139"/>
    <lineage>
        <taxon>Eukaryota</taxon>
        <taxon>Sar</taxon>
        <taxon>Alveolata</taxon>
        <taxon>Apicomplexa</taxon>
        <taxon>Conoidasida</taxon>
        <taxon>Coccidia</taxon>
        <taxon>Eucoccidiorida</taxon>
        <taxon>Eimeriorina</taxon>
        <taxon>Sarcocystidae</taxon>
        <taxon>Cystoisospora</taxon>
    </lineage>
</organism>
<dbReference type="InterPro" id="IPR026699">
    <property type="entry name" value="Exosome_RNA_bind1/RRP40/RRP4"/>
</dbReference>
<protein>
    <submittedName>
        <fullName evidence="6">Exosome component 2</fullName>
    </submittedName>
</protein>
<dbReference type="Pfam" id="PF14382">
    <property type="entry name" value="ECR1_N"/>
    <property type="match status" value="1"/>
</dbReference>
<feature type="domain" description="Exosome complex component N-terminal" evidence="4">
    <location>
        <begin position="67"/>
        <end position="104"/>
    </location>
</feature>
<dbReference type="EMBL" id="MIGC01002944">
    <property type="protein sequence ID" value="PHJ20232.1"/>
    <property type="molecule type" value="Genomic_DNA"/>
</dbReference>
<dbReference type="InterPro" id="IPR025721">
    <property type="entry name" value="Exosome_cplx_N_dom"/>
</dbReference>
<dbReference type="InterPro" id="IPR012340">
    <property type="entry name" value="NA-bd_OB-fold"/>
</dbReference>
<dbReference type="SUPFAM" id="SSF110324">
    <property type="entry name" value="Ribosomal L27 protein-like"/>
    <property type="match status" value="1"/>
</dbReference>
<dbReference type="GO" id="GO:0071051">
    <property type="term" value="P:poly(A)-dependent snoRNA 3'-end processing"/>
    <property type="evidence" value="ECO:0007669"/>
    <property type="project" value="TreeGrafter"/>
</dbReference>
<feature type="domain" description="RRP4 S1" evidence="5">
    <location>
        <begin position="116"/>
        <end position="186"/>
    </location>
</feature>
<dbReference type="GO" id="GO:0071034">
    <property type="term" value="P:CUT catabolic process"/>
    <property type="evidence" value="ECO:0007669"/>
    <property type="project" value="TreeGrafter"/>
</dbReference>
<name>A0A2C6KVU3_9APIC</name>
<comment type="caution">
    <text evidence="6">The sequence shown here is derived from an EMBL/GenBank/DDBJ whole genome shotgun (WGS) entry which is preliminary data.</text>
</comment>
<evidence type="ECO:0000256" key="1">
    <source>
        <dbReference type="ARBA" id="ARBA00004123"/>
    </source>
</evidence>
<comment type="subcellular location">
    <subcellularLocation>
        <location evidence="1">Nucleus</location>
    </subcellularLocation>
</comment>
<evidence type="ECO:0000259" key="4">
    <source>
        <dbReference type="Pfam" id="PF14382"/>
    </source>
</evidence>
<dbReference type="GO" id="GO:0071038">
    <property type="term" value="P:TRAMP-dependent tRNA surveillance pathway"/>
    <property type="evidence" value="ECO:0007669"/>
    <property type="project" value="TreeGrafter"/>
</dbReference>
<evidence type="ECO:0000256" key="3">
    <source>
        <dbReference type="SAM" id="MobiDB-lite"/>
    </source>
</evidence>
<dbReference type="GO" id="GO:0003723">
    <property type="term" value="F:RNA binding"/>
    <property type="evidence" value="ECO:0007669"/>
    <property type="project" value="InterPro"/>
</dbReference>
<dbReference type="InterPro" id="IPR048565">
    <property type="entry name" value="S1_RRP4"/>
</dbReference>
<dbReference type="GO" id="GO:0000467">
    <property type="term" value="P:exonucleolytic trimming to generate mature 3'-end of 5.8S rRNA from tricistronic rRNA transcript (SSU-rRNA, 5.8S rRNA, LSU-rRNA)"/>
    <property type="evidence" value="ECO:0007669"/>
    <property type="project" value="TreeGrafter"/>
</dbReference>
<dbReference type="SUPFAM" id="SSF50249">
    <property type="entry name" value="Nucleic acid-binding proteins"/>
    <property type="match status" value="1"/>
</dbReference>
<dbReference type="Pfam" id="PF21266">
    <property type="entry name" value="S1_RRP4"/>
    <property type="match status" value="1"/>
</dbReference>
<evidence type="ECO:0000256" key="2">
    <source>
        <dbReference type="ARBA" id="ARBA00022835"/>
    </source>
</evidence>
<dbReference type="OrthoDB" id="347103at2759"/>
<dbReference type="AlphaFoldDB" id="A0A2C6KVU3"/>
<dbReference type="GO" id="GO:0071035">
    <property type="term" value="P:nuclear polyadenylation-dependent rRNA catabolic process"/>
    <property type="evidence" value="ECO:0007669"/>
    <property type="project" value="TreeGrafter"/>
</dbReference>
<evidence type="ECO:0000313" key="6">
    <source>
        <dbReference type="EMBL" id="PHJ20232.1"/>
    </source>
</evidence>
<evidence type="ECO:0000259" key="5">
    <source>
        <dbReference type="Pfam" id="PF21266"/>
    </source>
</evidence>
<dbReference type="Gene3D" id="2.40.50.140">
    <property type="entry name" value="Nucleic acid-binding proteins"/>
    <property type="match status" value="1"/>
</dbReference>
<proteinExistence type="predicted"/>
<dbReference type="PANTHER" id="PTHR21321">
    <property type="entry name" value="PNAS-3 RELATED"/>
    <property type="match status" value="1"/>
</dbReference>
<accession>A0A2C6KVU3</accession>
<dbReference type="GeneID" id="94429317"/>
<dbReference type="GO" id="GO:0000177">
    <property type="term" value="C:cytoplasmic exosome (RNase complex)"/>
    <property type="evidence" value="ECO:0007669"/>
    <property type="project" value="TreeGrafter"/>
</dbReference>
<gene>
    <name evidence="6" type="ORF">CSUI_005940</name>
</gene>
<evidence type="ECO:0000313" key="7">
    <source>
        <dbReference type="Proteomes" id="UP000221165"/>
    </source>
</evidence>
<dbReference type="PANTHER" id="PTHR21321:SF4">
    <property type="entry name" value="EXOSOME COMPLEX COMPONENT RRP4"/>
    <property type="match status" value="1"/>
</dbReference>
<reference evidence="6 7" key="1">
    <citation type="journal article" date="2017" name="Int. J. Parasitol.">
        <title>The genome of the protozoan parasite Cystoisospora suis and a reverse vaccinology approach to identify vaccine candidates.</title>
        <authorList>
            <person name="Palmieri N."/>
            <person name="Shrestha A."/>
            <person name="Ruttkowski B."/>
            <person name="Beck T."/>
            <person name="Vogl C."/>
            <person name="Tomley F."/>
            <person name="Blake D.P."/>
            <person name="Joachim A."/>
        </authorList>
    </citation>
    <scope>NUCLEOTIDE SEQUENCE [LARGE SCALE GENOMIC DNA]</scope>
    <source>
        <strain evidence="6 7">Wien I</strain>
    </source>
</reference>
<dbReference type="GO" id="GO:0034475">
    <property type="term" value="P:U4 snRNA 3'-end processing"/>
    <property type="evidence" value="ECO:0007669"/>
    <property type="project" value="TreeGrafter"/>
</dbReference>
<feature type="non-terminal residue" evidence="6">
    <location>
        <position position="188"/>
    </location>
</feature>
<sequence length="188" mass="20537">MRNKPPEDFPPLGVTTISSPPPEHTLGHNGETTAVPSRVHSLARRGAQKRSWTSMYAEAAGGGNHGIILPGQQILVEEGCMRGLGTYEKGGKIFASVCGILEKVNKLVYVRPLRSRYMGSVGDVVVGRITEILNGKWLVDVNAGQAASLALAAISLPEQRRRLDEDLLEMQNFFVPNDMICCEVQRVR</sequence>
<dbReference type="RefSeq" id="XP_067921922.1">
    <property type="nucleotide sequence ID" value="XM_068066106.1"/>
</dbReference>
<dbReference type="Proteomes" id="UP000221165">
    <property type="component" value="Unassembled WGS sequence"/>
</dbReference>
<keyword evidence="2" id="KW-0271">Exosome</keyword>
<dbReference type="GO" id="GO:0000176">
    <property type="term" value="C:nuclear exosome (RNase complex)"/>
    <property type="evidence" value="ECO:0007669"/>
    <property type="project" value="TreeGrafter"/>
</dbReference>
<dbReference type="Gene3D" id="2.40.50.100">
    <property type="match status" value="1"/>
</dbReference>
<dbReference type="VEuPathDB" id="ToxoDB:CSUI_005940"/>
<keyword evidence="7" id="KW-1185">Reference proteome</keyword>
<feature type="region of interest" description="Disordered" evidence="3">
    <location>
        <begin position="1"/>
        <end position="34"/>
    </location>
</feature>